<organism evidence="1 2">
    <name type="scientific">Listeria welshimeri serovar 6b (strain ATCC 35897 / DSM 20650 / CCUG 15529 / CIP 8149 / NCTC 11857 / SLCC 5334 / V8)</name>
    <dbReference type="NCBI Taxonomy" id="386043"/>
    <lineage>
        <taxon>Bacteria</taxon>
        <taxon>Bacillati</taxon>
        <taxon>Bacillota</taxon>
        <taxon>Bacilli</taxon>
        <taxon>Bacillales</taxon>
        <taxon>Listeriaceae</taxon>
        <taxon>Listeria</taxon>
    </lineage>
</organism>
<dbReference type="KEGG" id="lwe:lwe1072"/>
<name>A0AHK8_LISW6</name>
<dbReference type="AlphaFoldDB" id="A0AHK8"/>
<evidence type="ECO:0000313" key="1">
    <source>
        <dbReference type="EMBL" id="CAK20490.1"/>
    </source>
</evidence>
<dbReference type="STRING" id="386043.lwe1072"/>
<accession>A0AHK8</accession>
<dbReference type="HOGENOM" id="CLU_879234_0_0_9"/>
<sequence length="324" mass="37844">MERDFSYLVAKHGDAGAREIFENICVALFQAIYDSKAKPVKPCQGDGGIDVLIGDLPEAEKVYQCKFFLNKIGDSQKQQIRDSFKTVTEKYNVKEWYLCLPIVLTEKELLWWSQWKNKMETDKGIKIDLCDGSYLINSLKKFDLYTEKFDDDIRMQLDQILKELLLKRQQIVEEIIYGIEDIENIEEEYNDFVFIKMLESAKITNLNTCKMEYFNAEISMKEGISKDAICGSKVYGNLKKKVLTIWDTQYRIHKHPSNGNNLLNNTYLRIEDLDSSTLNATAEYSLLAKKGLLHHLANEKQLGWVEDYLNKLTEYMRINNDRNY</sequence>
<reference evidence="1 2" key="1">
    <citation type="journal article" date="2006" name="J. Bacteriol.">
        <title>Whole-genome sequence of Listeria welshimeri reveals common steps in genome reduction with Listeria innocua as compared to Listeria monocytogenes.</title>
        <authorList>
            <person name="Hain T."/>
            <person name="Steinweg C."/>
            <person name="Kuenne C.T."/>
            <person name="Billion A."/>
            <person name="Ghai R."/>
            <person name="Chatterjee S.S."/>
            <person name="Domann E."/>
            <person name="Kaerst U."/>
            <person name="Goesmann A."/>
            <person name="Bekel T."/>
            <person name="Bartels D."/>
            <person name="Kaiser O."/>
            <person name="Meyer F."/>
            <person name="Puehler A."/>
            <person name="Weisshaar B."/>
            <person name="Wehland J."/>
            <person name="Liang C."/>
            <person name="Dandekar T."/>
            <person name="Lampidis R."/>
            <person name="Kreft J."/>
            <person name="Goebel W."/>
            <person name="Chakraborty T."/>
        </authorList>
    </citation>
    <scope>NUCLEOTIDE SEQUENCE [LARGE SCALE GENOMIC DNA]</scope>
    <source>
        <strain evidence="2">ATCC 35897 / DSM 20650 / CIP 8149 / NCTC 11857 / SLCC 5334 / V8</strain>
    </source>
</reference>
<proteinExistence type="predicted"/>
<dbReference type="Proteomes" id="UP000000779">
    <property type="component" value="Chromosome"/>
</dbReference>
<gene>
    <name evidence="1" type="ordered locus">lwe1072</name>
</gene>
<dbReference type="eggNOG" id="COG5635">
    <property type="taxonomic scope" value="Bacteria"/>
</dbReference>
<dbReference type="GeneID" id="61190722"/>
<evidence type="ECO:0000313" key="2">
    <source>
        <dbReference type="Proteomes" id="UP000000779"/>
    </source>
</evidence>
<dbReference type="OrthoDB" id="811374at2"/>
<evidence type="ECO:0008006" key="3">
    <source>
        <dbReference type="Google" id="ProtNLM"/>
    </source>
</evidence>
<protein>
    <recommendedName>
        <fullName evidence="3">Restriction endonuclease type IV Mrr domain-containing protein</fullName>
    </recommendedName>
</protein>
<dbReference type="EMBL" id="AM263198">
    <property type="protein sequence ID" value="CAK20490.1"/>
    <property type="molecule type" value="Genomic_DNA"/>
</dbReference>
<dbReference type="RefSeq" id="WP_011701893.1">
    <property type="nucleotide sequence ID" value="NC_008555.1"/>
</dbReference>